<name>A0A938YWU7_9ARCH</name>
<dbReference type="SFLD" id="SFLDG01114">
    <property type="entry name" value="phosphomethylpyrimidine_syntha"/>
    <property type="match status" value="1"/>
</dbReference>
<dbReference type="PANTHER" id="PTHR30557:SF1">
    <property type="entry name" value="PHOSPHOMETHYLPYRIMIDINE SYNTHASE, CHLOROPLASTIC"/>
    <property type="match status" value="1"/>
</dbReference>
<evidence type="ECO:0000256" key="3">
    <source>
        <dbReference type="ARBA" id="ARBA00022691"/>
    </source>
</evidence>
<dbReference type="Gene3D" id="6.10.250.620">
    <property type="match status" value="1"/>
</dbReference>
<feature type="binding site" evidence="10">
    <location>
        <position position="326"/>
    </location>
    <ligand>
        <name>Zn(2+)</name>
        <dbReference type="ChEBI" id="CHEBI:29105"/>
    </ligand>
</feature>
<evidence type="ECO:0000256" key="7">
    <source>
        <dbReference type="ARBA" id="ARBA00023004"/>
    </source>
</evidence>
<organism evidence="11 12">
    <name type="scientific">Candidatus Iainarchaeum sp</name>
    <dbReference type="NCBI Taxonomy" id="3101447"/>
    <lineage>
        <taxon>Archaea</taxon>
        <taxon>Candidatus Iainarchaeota</taxon>
        <taxon>Candidatus Iainarchaeia</taxon>
        <taxon>Candidatus Iainarchaeales</taxon>
        <taxon>Candidatus Iainarchaeaceae</taxon>
        <taxon>Candidatus Iainarchaeum</taxon>
    </lineage>
</organism>
<evidence type="ECO:0000256" key="8">
    <source>
        <dbReference type="ARBA" id="ARBA00023014"/>
    </source>
</evidence>
<evidence type="ECO:0000313" key="11">
    <source>
        <dbReference type="EMBL" id="MBN2067136.1"/>
    </source>
</evidence>
<keyword evidence="8 10" id="KW-0411">Iron-sulfur</keyword>
<dbReference type="InterPro" id="IPR038521">
    <property type="entry name" value="ThiC/Bza_core_dom"/>
</dbReference>
<dbReference type="InterPro" id="IPR037509">
    <property type="entry name" value="ThiC"/>
</dbReference>
<dbReference type="GO" id="GO:0070284">
    <property type="term" value="F:phosphomethylpyrimidine synthase activity"/>
    <property type="evidence" value="ECO:0007669"/>
    <property type="project" value="UniProtKB-EC"/>
</dbReference>
<reference evidence="11" key="1">
    <citation type="submission" date="2021-01" db="EMBL/GenBank/DDBJ databases">
        <title>Active Sulfur Cycling in an Early Earth Analoge.</title>
        <authorList>
            <person name="Hahn C.R."/>
            <person name="Youssef N.H."/>
            <person name="Elshahed M."/>
        </authorList>
    </citation>
    <scope>NUCLEOTIDE SEQUENCE</scope>
    <source>
        <strain evidence="11">Zod_Metabat.1151</strain>
    </source>
</reference>
<dbReference type="GO" id="GO:0008270">
    <property type="term" value="F:zinc ion binding"/>
    <property type="evidence" value="ECO:0007669"/>
    <property type="project" value="UniProtKB-UniRule"/>
</dbReference>
<evidence type="ECO:0000256" key="5">
    <source>
        <dbReference type="ARBA" id="ARBA00022833"/>
    </source>
</evidence>
<dbReference type="HAMAP" id="MF_00089">
    <property type="entry name" value="ThiC"/>
    <property type="match status" value="1"/>
</dbReference>
<dbReference type="NCBIfam" id="TIGR00190">
    <property type="entry name" value="thiC"/>
    <property type="match status" value="1"/>
</dbReference>
<keyword evidence="9 10" id="KW-0456">Lyase</keyword>
<comment type="pathway">
    <text evidence="10">Cofactor biosynthesis; thiamine diphosphate biosynthesis.</text>
</comment>
<dbReference type="Pfam" id="PF01964">
    <property type="entry name" value="ThiC_Rad_SAM"/>
    <property type="match status" value="1"/>
</dbReference>
<dbReference type="SFLD" id="SFLDF00407">
    <property type="entry name" value="phosphomethylpyrimidine_syntha"/>
    <property type="match status" value="1"/>
</dbReference>
<dbReference type="AlphaFoldDB" id="A0A938YWU7"/>
<feature type="binding site" evidence="10">
    <location>
        <position position="158"/>
    </location>
    <ligand>
        <name>substrate</name>
    </ligand>
</feature>
<protein>
    <recommendedName>
        <fullName evidence="10">Phosphomethylpyrimidine synthase</fullName>
        <ecNumber evidence="10">4.1.99.17</ecNumber>
    </recommendedName>
    <alternativeName>
        <fullName evidence="10">Hydroxymethylpyrimidine phosphate synthase</fullName>
        <shortName evidence="10">HMP-P synthase</shortName>
        <shortName evidence="10">HMP-phosphate synthase</shortName>
        <shortName evidence="10">HMPP synthase</shortName>
    </alternativeName>
    <alternativeName>
        <fullName evidence="10">Thiamine biosynthesis protein ThiC</fullName>
    </alternativeName>
</protein>
<evidence type="ECO:0000256" key="10">
    <source>
        <dbReference type="HAMAP-Rule" id="MF_00089"/>
    </source>
</evidence>
<dbReference type="GO" id="GO:0009228">
    <property type="term" value="P:thiamine biosynthetic process"/>
    <property type="evidence" value="ECO:0007669"/>
    <property type="project" value="UniProtKB-UniRule"/>
</dbReference>
<dbReference type="SFLD" id="SFLDS00113">
    <property type="entry name" value="Radical_SAM_Phosphomethylpyrim"/>
    <property type="match status" value="1"/>
</dbReference>
<feature type="binding site" evidence="10">
    <location>
        <position position="124"/>
    </location>
    <ligand>
        <name>substrate</name>
    </ligand>
</feature>
<comment type="function">
    <text evidence="1 10">Catalyzes the synthesis of the hydroxymethylpyrimidine phosphate (HMP-P) moiety of thiamine from aminoimidazole ribotide (AIR) in a radical S-adenosyl-L-methionine (SAM)-dependent reaction.</text>
</comment>
<dbReference type="GO" id="GO:0009229">
    <property type="term" value="P:thiamine diphosphate biosynthetic process"/>
    <property type="evidence" value="ECO:0007669"/>
    <property type="project" value="UniProtKB-UniRule"/>
</dbReference>
<dbReference type="InterPro" id="IPR002817">
    <property type="entry name" value="ThiC/BzaA/B"/>
</dbReference>
<keyword evidence="4 10" id="KW-0479">Metal-binding</keyword>
<feature type="binding site" evidence="10">
    <location>
        <position position="408"/>
    </location>
    <ligand>
        <name>[4Fe-4S] cluster</name>
        <dbReference type="ChEBI" id="CHEBI:49883"/>
        <note>4Fe-4S-S-AdoMet</note>
    </ligand>
</feature>
<dbReference type="GO" id="GO:0051539">
    <property type="term" value="F:4 iron, 4 sulfur cluster binding"/>
    <property type="evidence" value="ECO:0007669"/>
    <property type="project" value="UniProtKB-KW"/>
</dbReference>
<comment type="similarity">
    <text evidence="10">Belongs to the ThiC family.</text>
</comment>
<accession>A0A938YWU7</accession>
<dbReference type="PANTHER" id="PTHR30557">
    <property type="entry name" value="THIAMINE BIOSYNTHESIS PROTEIN THIC"/>
    <property type="match status" value="1"/>
</dbReference>
<feature type="binding site" evidence="10">
    <location>
        <position position="95"/>
    </location>
    <ligand>
        <name>substrate</name>
    </ligand>
</feature>
<keyword evidence="2 10" id="KW-0004">4Fe-4S</keyword>
<feature type="binding site" evidence="10">
    <location>
        <position position="258"/>
    </location>
    <ligand>
        <name>substrate</name>
    </ligand>
</feature>
<keyword evidence="5 10" id="KW-0862">Zinc</keyword>
<evidence type="ECO:0000256" key="4">
    <source>
        <dbReference type="ARBA" id="ARBA00022723"/>
    </source>
</evidence>
<keyword evidence="6 10" id="KW-0784">Thiamine biosynthesis</keyword>
<comment type="cofactor">
    <cofactor evidence="10">
        <name>[4Fe-4S] cluster</name>
        <dbReference type="ChEBI" id="CHEBI:49883"/>
    </cofactor>
    <text evidence="10">Binds 1 [4Fe-4S] cluster per subunit. The cluster is coordinated with 3 cysteines and an exchangeable S-adenosyl-L-methionine.</text>
</comment>
<evidence type="ECO:0000256" key="9">
    <source>
        <dbReference type="ARBA" id="ARBA00023239"/>
    </source>
</evidence>
<sequence>MTQLQIARKGKVSKEMRAAAMHEPVSAAQLRKLIAGGKAVIPANAKHKGLKPIAIGQGLRTKVNANLGTSPLNASAKKELEKMKVAVKYGADTVMDLSIGGNIDAVRKAILRKATVPVGTVPIYQAFFGKRIRDVTEDNMFSAIEKHCSDGIDFITVHSGVSRKALPLVKKRLAGAVSRGGSLLLKWIACNGKENPLYKNFDYVLEIAKKNDVTLSLGDGLRPGCIKDATDSAQLQELRILGKLGKRAKKKGVQAMIEGPGHIPLNEIERNVKMQKRLCNNAPFYVLGPIVTDVAPGYDHITSAIGGALAAYHGADFLCYVTPSEHLSLPSVQDVKEGVIAARIAGHAADIAKGLEAARQWDDNVSSARKKLDWKKTFELVIDKEKAKAYRKRSKVKGRECTMCGEYCALKGL</sequence>
<evidence type="ECO:0000256" key="6">
    <source>
        <dbReference type="ARBA" id="ARBA00022977"/>
    </source>
</evidence>
<dbReference type="NCBIfam" id="NF009895">
    <property type="entry name" value="PRK13352.1"/>
    <property type="match status" value="1"/>
</dbReference>
<dbReference type="EC" id="4.1.99.17" evidence="10"/>
<dbReference type="EMBL" id="JAFGDB010000026">
    <property type="protein sequence ID" value="MBN2067136.1"/>
    <property type="molecule type" value="Genomic_DNA"/>
</dbReference>
<feature type="binding site" evidence="10">
    <location>
        <position position="66"/>
    </location>
    <ligand>
        <name>substrate</name>
    </ligand>
</feature>
<keyword evidence="3 10" id="KW-0949">S-adenosyl-L-methionine</keyword>
<evidence type="ECO:0000256" key="1">
    <source>
        <dbReference type="ARBA" id="ARBA00003175"/>
    </source>
</evidence>
<dbReference type="Proteomes" id="UP000809243">
    <property type="component" value="Unassembled WGS sequence"/>
</dbReference>
<keyword evidence="7 10" id="KW-0408">Iron</keyword>
<gene>
    <name evidence="10 11" type="primary">thiC</name>
    <name evidence="11" type="ORF">JW744_01570</name>
</gene>
<comment type="catalytic activity">
    <reaction evidence="10">
        <text>5-amino-1-(5-phospho-beta-D-ribosyl)imidazole + S-adenosyl-L-methionine = 4-amino-2-methyl-5-(phosphooxymethyl)pyrimidine + CO + 5'-deoxyadenosine + formate + L-methionine + 3 H(+)</text>
        <dbReference type="Rhea" id="RHEA:24840"/>
        <dbReference type="ChEBI" id="CHEBI:15378"/>
        <dbReference type="ChEBI" id="CHEBI:15740"/>
        <dbReference type="ChEBI" id="CHEBI:17245"/>
        <dbReference type="ChEBI" id="CHEBI:17319"/>
        <dbReference type="ChEBI" id="CHEBI:57844"/>
        <dbReference type="ChEBI" id="CHEBI:58354"/>
        <dbReference type="ChEBI" id="CHEBI:59789"/>
        <dbReference type="ChEBI" id="CHEBI:137981"/>
        <dbReference type="EC" id="4.1.99.17"/>
    </reaction>
</comment>
<feature type="binding site" evidence="10">
    <location>
        <begin position="219"/>
        <end position="222"/>
    </location>
    <ligand>
        <name>substrate</name>
    </ligand>
</feature>
<dbReference type="Gene3D" id="3.20.20.540">
    <property type="entry name" value="Radical SAM ThiC family, central domain"/>
    <property type="match status" value="1"/>
</dbReference>
<evidence type="ECO:0000256" key="2">
    <source>
        <dbReference type="ARBA" id="ARBA00022485"/>
    </source>
</evidence>
<evidence type="ECO:0000313" key="12">
    <source>
        <dbReference type="Proteomes" id="UP000809243"/>
    </source>
</evidence>
<feature type="binding site" evidence="10">
    <location>
        <position position="401"/>
    </location>
    <ligand>
        <name>[4Fe-4S] cluster</name>
        <dbReference type="ChEBI" id="CHEBI:49883"/>
        <note>4Fe-4S-S-AdoMet</note>
    </ligand>
</feature>
<feature type="binding site" evidence="10">
    <location>
        <position position="404"/>
    </location>
    <ligand>
        <name>[4Fe-4S] cluster</name>
        <dbReference type="ChEBI" id="CHEBI:49883"/>
        <note>4Fe-4S-S-AdoMet</note>
    </ligand>
</feature>
<comment type="caution">
    <text evidence="11">The sequence shown here is derived from an EMBL/GenBank/DDBJ whole genome shotgun (WGS) entry which is preliminary data.</text>
</comment>
<proteinExistence type="inferred from homology"/>
<feature type="binding site" evidence="10">
    <location>
        <position position="262"/>
    </location>
    <ligand>
        <name>Zn(2+)</name>
        <dbReference type="ChEBI" id="CHEBI:29105"/>
    </ligand>
</feature>
<feature type="binding site" evidence="10">
    <location>
        <position position="285"/>
    </location>
    <ligand>
        <name>substrate</name>
    </ligand>
</feature>
<dbReference type="FunFam" id="3.20.20.540:FF:000001">
    <property type="entry name" value="Phosphomethylpyrimidine synthase"/>
    <property type="match status" value="1"/>
</dbReference>
<feature type="binding site" evidence="10">
    <location>
        <begin position="178"/>
        <end position="180"/>
    </location>
    <ligand>
        <name>substrate</name>
    </ligand>
</feature>